<evidence type="ECO:0008006" key="10">
    <source>
        <dbReference type="Google" id="ProtNLM"/>
    </source>
</evidence>
<proteinExistence type="predicted"/>
<dbReference type="GO" id="GO:0030244">
    <property type="term" value="P:cellulose biosynthetic process"/>
    <property type="evidence" value="ECO:0007669"/>
    <property type="project" value="InterPro"/>
</dbReference>
<evidence type="ECO:0000256" key="7">
    <source>
        <dbReference type="ARBA" id="ARBA00023316"/>
    </source>
</evidence>
<keyword evidence="4" id="KW-0812">Transmembrane</keyword>
<keyword evidence="2" id="KW-0328">Glycosyltransferase</keyword>
<gene>
    <name evidence="8" type="ORF">TRITD_5Bv1G132090</name>
</gene>
<evidence type="ECO:0000256" key="4">
    <source>
        <dbReference type="ARBA" id="ARBA00022692"/>
    </source>
</evidence>
<dbReference type="AlphaFoldDB" id="A0A9R0X9V5"/>
<dbReference type="Pfam" id="PF03552">
    <property type="entry name" value="Cellulose_synt"/>
    <property type="match status" value="1"/>
</dbReference>
<dbReference type="PANTHER" id="PTHR13301">
    <property type="entry name" value="X-BOX TRANSCRIPTION FACTOR-RELATED"/>
    <property type="match status" value="1"/>
</dbReference>
<dbReference type="GO" id="GO:0016020">
    <property type="term" value="C:membrane"/>
    <property type="evidence" value="ECO:0007669"/>
    <property type="project" value="InterPro"/>
</dbReference>
<evidence type="ECO:0000313" key="8">
    <source>
        <dbReference type="EMBL" id="VAI32703.1"/>
    </source>
</evidence>
<dbReference type="InterPro" id="IPR005150">
    <property type="entry name" value="Cellulose_synth"/>
</dbReference>
<evidence type="ECO:0000313" key="9">
    <source>
        <dbReference type="Proteomes" id="UP000324705"/>
    </source>
</evidence>
<dbReference type="GO" id="GO:0016760">
    <property type="term" value="F:cellulose synthase (UDP-forming) activity"/>
    <property type="evidence" value="ECO:0007669"/>
    <property type="project" value="InterPro"/>
</dbReference>
<dbReference type="GO" id="GO:0012505">
    <property type="term" value="C:endomembrane system"/>
    <property type="evidence" value="ECO:0007669"/>
    <property type="project" value="UniProtKB-SubCell"/>
</dbReference>
<evidence type="ECO:0000256" key="3">
    <source>
        <dbReference type="ARBA" id="ARBA00022679"/>
    </source>
</evidence>
<keyword evidence="5" id="KW-1133">Transmembrane helix</keyword>
<keyword evidence="9" id="KW-1185">Reference proteome</keyword>
<dbReference type="Proteomes" id="UP000324705">
    <property type="component" value="Chromosome 5B"/>
</dbReference>
<comment type="subcellular location">
    <subcellularLocation>
        <location evidence="1">Endomembrane system</location>
    </subcellularLocation>
</comment>
<accession>A0A9R0X9V5</accession>
<evidence type="ECO:0000256" key="5">
    <source>
        <dbReference type="ARBA" id="ARBA00022989"/>
    </source>
</evidence>
<sequence>MVQLGWIYGSITEDILTGFKMHCRGWRSIYCMPKLAAFKGSAPINLSDRLNQVLRWALGSVEIFFSRHSPLLYGYKGGNLKWLERFAYINTTIYPFTSLPLLAYCTLPAVCLLTGKFIMPPVSCYYCVAAD</sequence>
<dbReference type="EMBL" id="LT934120">
    <property type="protein sequence ID" value="VAI32703.1"/>
    <property type="molecule type" value="Genomic_DNA"/>
</dbReference>
<keyword evidence="6" id="KW-0472">Membrane</keyword>
<organism evidence="8 9">
    <name type="scientific">Triticum turgidum subsp. durum</name>
    <name type="common">Durum wheat</name>
    <name type="synonym">Triticum durum</name>
    <dbReference type="NCBI Taxonomy" id="4567"/>
    <lineage>
        <taxon>Eukaryota</taxon>
        <taxon>Viridiplantae</taxon>
        <taxon>Streptophyta</taxon>
        <taxon>Embryophyta</taxon>
        <taxon>Tracheophyta</taxon>
        <taxon>Spermatophyta</taxon>
        <taxon>Magnoliopsida</taxon>
        <taxon>Liliopsida</taxon>
        <taxon>Poales</taxon>
        <taxon>Poaceae</taxon>
        <taxon>BOP clade</taxon>
        <taxon>Pooideae</taxon>
        <taxon>Triticodae</taxon>
        <taxon>Triticeae</taxon>
        <taxon>Triticinae</taxon>
        <taxon>Triticum</taxon>
    </lineage>
</organism>
<protein>
    <recommendedName>
        <fullName evidence="10">Cellulose synthase</fullName>
    </recommendedName>
</protein>
<evidence type="ECO:0000256" key="1">
    <source>
        <dbReference type="ARBA" id="ARBA00004308"/>
    </source>
</evidence>
<dbReference type="Gramene" id="TRITD5Bv1G132090.12">
    <property type="protein sequence ID" value="TRITD5Bv1G132090.12"/>
    <property type="gene ID" value="TRITD5Bv1G132090"/>
</dbReference>
<evidence type="ECO:0000256" key="2">
    <source>
        <dbReference type="ARBA" id="ARBA00022676"/>
    </source>
</evidence>
<evidence type="ECO:0000256" key="6">
    <source>
        <dbReference type="ARBA" id="ARBA00023136"/>
    </source>
</evidence>
<name>A0A9R0X9V5_TRITD</name>
<reference evidence="8 9" key="1">
    <citation type="submission" date="2017-09" db="EMBL/GenBank/DDBJ databases">
        <authorList>
            <consortium name="International Durum Wheat Genome Sequencing Consortium (IDWGSC)"/>
            <person name="Milanesi L."/>
        </authorList>
    </citation>
    <scope>NUCLEOTIDE SEQUENCE [LARGE SCALE GENOMIC DNA]</scope>
    <source>
        <strain evidence="9">cv. Svevo</strain>
    </source>
</reference>
<keyword evidence="3" id="KW-0808">Transferase</keyword>
<keyword evidence="7" id="KW-0961">Cell wall biogenesis/degradation</keyword>
<dbReference type="GO" id="GO:0071555">
    <property type="term" value="P:cell wall organization"/>
    <property type="evidence" value="ECO:0007669"/>
    <property type="project" value="UniProtKB-KW"/>
</dbReference>